<reference evidence="2 3" key="1">
    <citation type="submission" date="2024-02" db="EMBL/GenBank/DDBJ databases">
        <authorList>
            <person name="Chen Y."/>
            <person name="Shah S."/>
            <person name="Dougan E. K."/>
            <person name="Thang M."/>
            <person name="Chan C."/>
        </authorList>
    </citation>
    <scope>NUCLEOTIDE SEQUENCE [LARGE SCALE GENOMIC DNA]</scope>
</reference>
<keyword evidence="3" id="KW-1185">Reference proteome</keyword>
<accession>A0ABP0KLA1</accession>
<dbReference type="InterPro" id="IPR002885">
    <property type="entry name" value="PPR_rpt"/>
</dbReference>
<dbReference type="PROSITE" id="PS51375">
    <property type="entry name" value="PPR"/>
    <property type="match status" value="1"/>
</dbReference>
<evidence type="ECO:0000313" key="3">
    <source>
        <dbReference type="Proteomes" id="UP001642464"/>
    </source>
</evidence>
<dbReference type="EMBL" id="CAXAMM010012002">
    <property type="protein sequence ID" value="CAK9027628.1"/>
    <property type="molecule type" value="Genomic_DNA"/>
</dbReference>
<feature type="repeat" description="PPR" evidence="1">
    <location>
        <begin position="28"/>
        <end position="62"/>
    </location>
</feature>
<proteinExistence type="predicted"/>
<protein>
    <submittedName>
        <fullName evidence="2">Mitochondrial</fullName>
    </submittedName>
</protein>
<evidence type="ECO:0000256" key="1">
    <source>
        <dbReference type="PROSITE-ProRule" id="PRU00708"/>
    </source>
</evidence>
<comment type="caution">
    <text evidence="2">The sequence shown here is derived from an EMBL/GenBank/DDBJ whole genome shotgun (WGS) entry which is preliminary data.</text>
</comment>
<dbReference type="Gene3D" id="1.25.40.10">
    <property type="entry name" value="Tetratricopeptide repeat domain"/>
    <property type="match status" value="1"/>
</dbReference>
<name>A0ABP0KLA1_9DINO</name>
<evidence type="ECO:0000313" key="2">
    <source>
        <dbReference type="EMBL" id="CAK9027628.1"/>
    </source>
</evidence>
<organism evidence="2 3">
    <name type="scientific">Durusdinium trenchii</name>
    <dbReference type="NCBI Taxonomy" id="1381693"/>
    <lineage>
        <taxon>Eukaryota</taxon>
        <taxon>Sar</taxon>
        <taxon>Alveolata</taxon>
        <taxon>Dinophyceae</taxon>
        <taxon>Suessiales</taxon>
        <taxon>Symbiodiniaceae</taxon>
        <taxon>Durusdinium</taxon>
    </lineage>
</organism>
<dbReference type="InterPro" id="IPR011990">
    <property type="entry name" value="TPR-like_helical_dom_sf"/>
</dbReference>
<dbReference type="Pfam" id="PF01535">
    <property type="entry name" value="PPR"/>
    <property type="match status" value="2"/>
</dbReference>
<dbReference type="Proteomes" id="UP001642464">
    <property type="component" value="Unassembled WGS sequence"/>
</dbReference>
<gene>
    <name evidence="2" type="ORF">SCF082_LOCUS18004</name>
</gene>
<sequence>MEDMKVSPTTTNYNALIRTYSEAAVPWDEFTYHYLLAAAVAAGQVKLAVELLSGMRKDGVFLGLAQNGYYEDAMRVFQRLRSMGICSTYAFNVMIGIQCYAYKGDLDSVLQLQAAVTSHRENLQRVVRDYTATEAAREADRLIDAALWNGEWSRGVGLLKDLVDLGIPVDVTKHRRLLQDMKEFFSGKDGALGIAAEVIRDDGESSLPAMARMDEDSNREDKATAATVAIPNRFRCWFAKGYQTSVEVSRVSSVQIPLHAFAASFSPHWLDGEARSQVSVEMCMRMLREESSESFDAASAYDVMHSYYHCTLHRRAVVPVDLPDGQLLRVRAGPETLQSLRELFDRHGWPNAANAPSYAFLRPSACSLDAFLVLLALAALFPRVLLLRDAPISASASPGAPGASAPSPSLSKQSLQRWSRAVAVTISATLKAFPVALLVGSRTLLATGDLEDTSQDFERKLRTALAGAQLDLEVGAQDTGGEGET</sequence>